<dbReference type="EMBL" id="SMKA01000029">
    <property type="protein sequence ID" value="TDC31818.1"/>
    <property type="molecule type" value="Genomic_DNA"/>
</dbReference>
<evidence type="ECO:0000313" key="2">
    <source>
        <dbReference type="Proteomes" id="UP000295075"/>
    </source>
</evidence>
<reference evidence="1 2" key="1">
    <citation type="submission" date="2019-03" db="EMBL/GenBank/DDBJ databases">
        <title>Draft genome sequences of novel Actinobacteria.</title>
        <authorList>
            <person name="Sahin N."/>
            <person name="Ay H."/>
            <person name="Saygin H."/>
        </authorList>
    </citation>
    <scope>NUCLEOTIDE SEQUENCE [LARGE SCALE GENOMIC DNA]</scope>
    <source>
        <strain evidence="1 2">JCM 30547</strain>
    </source>
</reference>
<keyword evidence="2" id="KW-1185">Reference proteome</keyword>
<name>A0A4R4Q971_9ACTN</name>
<proteinExistence type="predicted"/>
<dbReference type="AlphaFoldDB" id="A0A4R4Q971"/>
<gene>
    <name evidence="1" type="ORF">E1261_09960</name>
</gene>
<organism evidence="1 2">
    <name type="scientific">Kribbella albertanoniae</name>
    <dbReference type="NCBI Taxonomy" id="1266829"/>
    <lineage>
        <taxon>Bacteria</taxon>
        <taxon>Bacillati</taxon>
        <taxon>Actinomycetota</taxon>
        <taxon>Actinomycetes</taxon>
        <taxon>Propionibacteriales</taxon>
        <taxon>Kribbellaceae</taxon>
        <taxon>Kribbella</taxon>
    </lineage>
</organism>
<dbReference type="Proteomes" id="UP000295075">
    <property type="component" value="Unassembled WGS sequence"/>
</dbReference>
<accession>A0A4R4Q971</accession>
<comment type="caution">
    <text evidence="1">The sequence shown here is derived from an EMBL/GenBank/DDBJ whole genome shotgun (WGS) entry which is preliminary data.</text>
</comment>
<dbReference type="OrthoDB" id="5150353at2"/>
<dbReference type="RefSeq" id="WP_132405082.1">
    <property type="nucleotide sequence ID" value="NZ_SMKA01000029.1"/>
</dbReference>
<evidence type="ECO:0008006" key="3">
    <source>
        <dbReference type="Google" id="ProtNLM"/>
    </source>
</evidence>
<evidence type="ECO:0000313" key="1">
    <source>
        <dbReference type="EMBL" id="TDC31818.1"/>
    </source>
</evidence>
<protein>
    <recommendedName>
        <fullName evidence="3">RHS repeat-associated core domain-containing protein</fullName>
    </recommendedName>
</protein>
<sequence>MYSGKTALYKEAVAPANMLATWKYDKSDLLGQLAESASYTAGQAGPAYLTTIDSRNVLYNPTKVTRWIPSAEGVELKNGYYTNYGYKPDAKTPEFVSYSDGGGLGADNVSFAYTPLGLPDRMYNAAGATYVNNADYNQLGDQTLLDLGSKHDMLISNIYEDGTGRLLRSIGGKEQVFSDHVYIYDPSGNVLKDHNLVDGGDA</sequence>